<feature type="domain" description="GAF" evidence="1">
    <location>
        <begin position="3"/>
        <end position="88"/>
    </location>
</feature>
<dbReference type="AlphaFoldDB" id="X1VMX4"/>
<name>X1VMX4_9ZZZZ</name>
<dbReference type="SUPFAM" id="SSF55781">
    <property type="entry name" value="GAF domain-like"/>
    <property type="match status" value="1"/>
</dbReference>
<dbReference type="EMBL" id="BARW01041699">
    <property type="protein sequence ID" value="GAJ17501.1"/>
    <property type="molecule type" value="Genomic_DNA"/>
</dbReference>
<organism evidence="2">
    <name type="scientific">marine sediment metagenome</name>
    <dbReference type="NCBI Taxonomy" id="412755"/>
    <lineage>
        <taxon>unclassified sequences</taxon>
        <taxon>metagenomes</taxon>
        <taxon>ecological metagenomes</taxon>
    </lineage>
</organism>
<accession>X1VMX4</accession>
<gene>
    <name evidence="2" type="ORF">S12H4_62274</name>
</gene>
<protein>
    <recommendedName>
        <fullName evidence="1">GAF domain-containing protein</fullName>
    </recommendedName>
</protein>
<dbReference type="Pfam" id="PF13185">
    <property type="entry name" value="GAF_2"/>
    <property type="match status" value="1"/>
</dbReference>
<reference evidence="2" key="1">
    <citation type="journal article" date="2014" name="Front. Microbiol.">
        <title>High frequency of phylogenetically diverse reductive dehalogenase-homologous genes in deep subseafloor sedimentary metagenomes.</title>
        <authorList>
            <person name="Kawai M."/>
            <person name="Futagami T."/>
            <person name="Toyoda A."/>
            <person name="Takaki Y."/>
            <person name="Nishi S."/>
            <person name="Hori S."/>
            <person name="Arai W."/>
            <person name="Tsubouchi T."/>
            <person name="Morono Y."/>
            <person name="Uchiyama I."/>
            <person name="Ito T."/>
            <person name="Fujiyama A."/>
            <person name="Inagaki F."/>
            <person name="Takami H."/>
        </authorList>
    </citation>
    <scope>NUCLEOTIDE SEQUENCE</scope>
    <source>
        <strain evidence="2">Expedition CK06-06</strain>
    </source>
</reference>
<evidence type="ECO:0000259" key="1">
    <source>
        <dbReference type="Pfam" id="PF13185"/>
    </source>
</evidence>
<feature type="non-terminal residue" evidence="2">
    <location>
        <position position="1"/>
    </location>
</feature>
<evidence type="ECO:0000313" key="2">
    <source>
        <dbReference type="EMBL" id="GAJ17501.1"/>
    </source>
</evidence>
<dbReference type="InterPro" id="IPR029016">
    <property type="entry name" value="GAF-like_dom_sf"/>
</dbReference>
<feature type="non-terminal residue" evidence="2">
    <location>
        <position position="88"/>
    </location>
</feature>
<proteinExistence type="predicted"/>
<comment type="caution">
    <text evidence="2">The sequence shown here is derived from an EMBL/GenBank/DDBJ whole genome shotgun (WGS) entry which is preliminary data.</text>
</comment>
<dbReference type="Gene3D" id="3.30.450.40">
    <property type="match status" value="1"/>
</dbReference>
<sequence>NRGSVMLLDEKKNVFFIKAAYNLSEKVILNITFAKDENTIGWVVKNKKPLYVKDLEKDKRFSKKEGIDYKLKQLLMVPIIIEGEVKGV</sequence>
<dbReference type="InterPro" id="IPR003018">
    <property type="entry name" value="GAF"/>
</dbReference>